<protein>
    <recommendedName>
        <fullName evidence="2">Serine aminopeptidase S33 domain-containing protein</fullName>
    </recommendedName>
</protein>
<evidence type="ECO:0000313" key="3">
    <source>
        <dbReference type="EMBL" id="RUO40282.1"/>
    </source>
</evidence>
<dbReference type="EMBL" id="PIPS01000004">
    <property type="protein sequence ID" value="RUO40282.1"/>
    <property type="molecule type" value="Genomic_DNA"/>
</dbReference>
<comment type="caution">
    <text evidence="3">The sequence shown here is derived from an EMBL/GenBank/DDBJ whole genome shotgun (WGS) entry which is preliminary data.</text>
</comment>
<keyword evidence="1" id="KW-0732">Signal</keyword>
<dbReference type="Proteomes" id="UP000286680">
    <property type="component" value="Unassembled WGS sequence"/>
</dbReference>
<gene>
    <name evidence="3" type="ORF">CWE23_11795</name>
</gene>
<dbReference type="InterPro" id="IPR022742">
    <property type="entry name" value="Hydrolase_4"/>
</dbReference>
<dbReference type="Gene3D" id="3.40.50.1820">
    <property type="entry name" value="alpha/beta hydrolase"/>
    <property type="match status" value="1"/>
</dbReference>
<reference evidence="4" key="1">
    <citation type="journal article" date="2018" name="Front. Microbiol.">
        <title>Genome-Based Analysis Reveals the Taxonomy and Diversity of the Family Idiomarinaceae.</title>
        <authorList>
            <person name="Liu Y."/>
            <person name="Lai Q."/>
            <person name="Shao Z."/>
        </authorList>
    </citation>
    <scope>NUCLEOTIDE SEQUENCE [LARGE SCALE GENOMIC DNA]</scope>
    <source>
        <strain evidence="4">SN-14</strain>
    </source>
</reference>
<organism evidence="3 4">
    <name type="scientific">Idiomarina aquatica</name>
    <dbReference type="NCBI Taxonomy" id="1327752"/>
    <lineage>
        <taxon>Bacteria</taxon>
        <taxon>Pseudomonadati</taxon>
        <taxon>Pseudomonadota</taxon>
        <taxon>Gammaproteobacteria</taxon>
        <taxon>Alteromonadales</taxon>
        <taxon>Idiomarinaceae</taxon>
        <taxon>Idiomarina</taxon>
    </lineage>
</organism>
<feature type="signal peptide" evidence="1">
    <location>
        <begin position="1"/>
        <end position="19"/>
    </location>
</feature>
<dbReference type="SUPFAM" id="SSF53474">
    <property type="entry name" value="alpha/beta-Hydrolases"/>
    <property type="match status" value="1"/>
</dbReference>
<sequence length="458" mass="49692">MIRFCIAALLIPMTFATVAQDEHLKWAGHVALPNGQQMPLELEVFKTPHTTTANVRSPAQGVQNIPVTAFRQTVNTLSMQLPTLGAALQLQPNNEGCLAGALNQGMALPVELCPTQSLTHDDYLASLPEGVTELDELRFQSADGSWLSGTLYQPVNQPQAPVVILSGGSGASDRDGSFAGKKPYRNFGIELAKQGIALFTFDKRGVRRSGGDYTQATVEQYAQDIQAAYQLIRSMKAINPEKIGFVGHSEGATVVAMALAEVNADFVISLGGVGLNGIDAIVLQDKTESMARGASAEQAEVLQQIAREYYAIVLNAPDDKAREQQAKAWLASLSEQQRDVYQQYGADTYTLAVDNVNDKALFSILATDPTQHWQRVCVPALILNGDKDVQVPAVENVAGLEQALASCRHPATKVKMLANYNHMLQPTTDGNIELYAELPEGFDENLSTDIAAWIRRLR</sequence>
<dbReference type="Pfam" id="PF12146">
    <property type="entry name" value="Hydrolase_4"/>
    <property type="match status" value="1"/>
</dbReference>
<evidence type="ECO:0000256" key="1">
    <source>
        <dbReference type="SAM" id="SignalP"/>
    </source>
</evidence>
<feature type="chain" id="PRO_5041652321" description="Serine aminopeptidase S33 domain-containing protein" evidence="1">
    <location>
        <begin position="20"/>
        <end position="458"/>
    </location>
</feature>
<name>A0AA94EDM6_9GAMM</name>
<dbReference type="InterPro" id="IPR029058">
    <property type="entry name" value="AB_hydrolase_fold"/>
</dbReference>
<dbReference type="PANTHER" id="PTHR43265:SF1">
    <property type="entry name" value="ESTERASE ESTD"/>
    <property type="match status" value="1"/>
</dbReference>
<evidence type="ECO:0000313" key="4">
    <source>
        <dbReference type="Proteomes" id="UP000286680"/>
    </source>
</evidence>
<evidence type="ECO:0000259" key="2">
    <source>
        <dbReference type="Pfam" id="PF12146"/>
    </source>
</evidence>
<dbReference type="AlphaFoldDB" id="A0AA94EDM6"/>
<keyword evidence="4" id="KW-1185">Reference proteome</keyword>
<accession>A0AA94EDM6</accession>
<proteinExistence type="predicted"/>
<dbReference type="GO" id="GO:0052689">
    <property type="term" value="F:carboxylic ester hydrolase activity"/>
    <property type="evidence" value="ECO:0007669"/>
    <property type="project" value="TreeGrafter"/>
</dbReference>
<dbReference type="InterPro" id="IPR053145">
    <property type="entry name" value="AB_hydrolase_Est10"/>
</dbReference>
<dbReference type="PANTHER" id="PTHR43265">
    <property type="entry name" value="ESTERASE ESTD"/>
    <property type="match status" value="1"/>
</dbReference>
<feature type="domain" description="Serine aminopeptidase S33" evidence="2">
    <location>
        <begin position="184"/>
        <end position="424"/>
    </location>
</feature>
<dbReference type="RefSeq" id="WP_126820343.1">
    <property type="nucleotide sequence ID" value="NZ_PIPS01000004.1"/>
</dbReference>